<comment type="caution">
    <text evidence="2">The sequence shown here is derived from an EMBL/GenBank/DDBJ whole genome shotgun (WGS) entry which is preliminary data.</text>
</comment>
<dbReference type="EMBL" id="BQNB010017537">
    <property type="protein sequence ID" value="GJT64357.1"/>
    <property type="molecule type" value="Genomic_DNA"/>
</dbReference>
<dbReference type="Proteomes" id="UP001151760">
    <property type="component" value="Unassembled WGS sequence"/>
</dbReference>
<keyword evidence="3" id="KW-1185">Reference proteome</keyword>
<name>A0ABQ5FPD5_9ASTR</name>
<proteinExistence type="predicted"/>
<reference evidence="2" key="1">
    <citation type="journal article" date="2022" name="Int. J. Mol. Sci.">
        <title>Draft Genome of Tanacetum Coccineum: Genomic Comparison of Closely Related Tanacetum-Family Plants.</title>
        <authorList>
            <person name="Yamashiro T."/>
            <person name="Shiraishi A."/>
            <person name="Nakayama K."/>
            <person name="Satake H."/>
        </authorList>
    </citation>
    <scope>NUCLEOTIDE SEQUENCE</scope>
</reference>
<feature type="compositionally biased region" description="Basic and acidic residues" evidence="1">
    <location>
        <begin position="1"/>
        <end position="15"/>
    </location>
</feature>
<accession>A0ABQ5FPD5</accession>
<gene>
    <name evidence="2" type="ORF">Tco_1015837</name>
</gene>
<reference evidence="2" key="2">
    <citation type="submission" date="2022-01" db="EMBL/GenBank/DDBJ databases">
        <authorList>
            <person name="Yamashiro T."/>
            <person name="Shiraishi A."/>
            <person name="Satake H."/>
            <person name="Nakayama K."/>
        </authorList>
    </citation>
    <scope>NUCLEOTIDE SEQUENCE</scope>
</reference>
<protein>
    <submittedName>
        <fullName evidence="2">Uncharacterized protein</fullName>
    </submittedName>
</protein>
<evidence type="ECO:0000313" key="2">
    <source>
        <dbReference type="EMBL" id="GJT64357.1"/>
    </source>
</evidence>
<evidence type="ECO:0000313" key="3">
    <source>
        <dbReference type="Proteomes" id="UP001151760"/>
    </source>
</evidence>
<evidence type="ECO:0000256" key="1">
    <source>
        <dbReference type="SAM" id="MobiDB-lite"/>
    </source>
</evidence>
<sequence length="188" mass="20522">MLDREELHGVADHDVGVSIGNPSTPRDEQTADGNRIPIRLHTRVSSYPSIDTMHVASHVQVATHGEISGVPNLAEIFGVPFNTLADIENLMNDIEMGKHEGVWSVMTCEQYQDIMAENPSELNDKTVGNTAEVTTNDDTTHVDNSPIVQLVIIQDQPRSYVGATGGSKLEPNKSKANFRSLSSKNLCE</sequence>
<feature type="region of interest" description="Disordered" evidence="1">
    <location>
        <begin position="1"/>
        <end position="34"/>
    </location>
</feature>
<organism evidence="2 3">
    <name type="scientific">Tanacetum coccineum</name>
    <dbReference type="NCBI Taxonomy" id="301880"/>
    <lineage>
        <taxon>Eukaryota</taxon>
        <taxon>Viridiplantae</taxon>
        <taxon>Streptophyta</taxon>
        <taxon>Embryophyta</taxon>
        <taxon>Tracheophyta</taxon>
        <taxon>Spermatophyta</taxon>
        <taxon>Magnoliopsida</taxon>
        <taxon>eudicotyledons</taxon>
        <taxon>Gunneridae</taxon>
        <taxon>Pentapetalae</taxon>
        <taxon>asterids</taxon>
        <taxon>campanulids</taxon>
        <taxon>Asterales</taxon>
        <taxon>Asteraceae</taxon>
        <taxon>Asteroideae</taxon>
        <taxon>Anthemideae</taxon>
        <taxon>Anthemidinae</taxon>
        <taxon>Tanacetum</taxon>
    </lineage>
</organism>